<dbReference type="AlphaFoldDB" id="A0A5C2S4Z2"/>
<dbReference type="InterPro" id="IPR045340">
    <property type="entry name" value="DUF6533"/>
</dbReference>
<dbReference type="EMBL" id="ML122274">
    <property type="protein sequence ID" value="RPD58620.1"/>
    <property type="molecule type" value="Genomic_DNA"/>
</dbReference>
<protein>
    <recommendedName>
        <fullName evidence="3">DUF6533 domain-containing protein</fullName>
    </recommendedName>
</protein>
<accession>A0A5C2S4Z2</accession>
<keyword evidence="5" id="KW-1185">Reference proteome</keyword>
<feature type="transmembrane region" description="Helical" evidence="2">
    <location>
        <begin position="122"/>
        <end position="142"/>
    </location>
</feature>
<evidence type="ECO:0000256" key="1">
    <source>
        <dbReference type="SAM" id="MobiDB-lite"/>
    </source>
</evidence>
<organism evidence="4 5">
    <name type="scientific">Lentinus tigrinus ALCF2SS1-6</name>
    <dbReference type="NCBI Taxonomy" id="1328759"/>
    <lineage>
        <taxon>Eukaryota</taxon>
        <taxon>Fungi</taxon>
        <taxon>Dikarya</taxon>
        <taxon>Basidiomycota</taxon>
        <taxon>Agaricomycotina</taxon>
        <taxon>Agaricomycetes</taxon>
        <taxon>Polyporales</taxon>
        <taxon>Polyporaceae</taxon>
        <taxon>Lentinus</taxon>
    </lineage>
</organism>
<dbReference type="Pfam" id="PF20151">
    <property type="entry name" value="DUF6533"/>
    <property type="match status" value="1"/>
</dbReference>
<feature type="compositionally biased region" description="Polar residues" evidence="1">
    <location>
        <begin position="327"/>
        <end position="336"/>
    </location>
</feature>
<feature type="transmembrane region" description="Helical" evidence="2">
    <location>
        <begin position="53"/>
        <end position="77"/>
    </location>
</feature>
<feature type="region of interest" description="Disordered" evidence="1">
    <location>
        <begin position="286"/>
        <end position="338"/>
    </location>
</feature>
<evidence type="ECO:0000259" key="3">
    <source>
        <dbReference type="Pfam" id="PF20151"/>
    </source>
</evidence>
<feature type="domain" description="DUF6533" evidence="3">
    <location>
        <begin position="25"/>
        <end position="64"/>
    </location>
</feature>
<keyword evidence="2" id="KW-0472">Membrane</keyword>
<proteinExistence type="predicted"/>
<keyword evidence="2" id="KW-0812">Transmembrane</keyword>
<reference evidence="4" key="1">
    <citation type="journal article" date="2018" name="Genome Biol. Evol.">
        <title>Genomics and development of Lentinus tigrinus, a white-rot wood-decaying mushroom with dimorphic fruiting bodies.</title>
        <authorList>
            <person name="Wu B."/>
            <person name="Xu Z."/>
            <person name="Knudson A."/>
            <person name="Carlson A."/>
            <person name="Chen N."/>
            <person name="Kovaka S."/>
            <person name="LaButti K."/>
            <person name="Lipzen A."/>
            <person name="Pennachio C."/>
            <person name="Riley R."/>
            <person name="Schakwitz W."/>
            <person name="Umezawa K."/>
            <person name="Ohm R.A."/>
            <person name="Grigoriev I.V."/>
            <person name="Nagy L.G."/>
            <person name="Gibbons J."/>
            <person name="Hibbett D."/>
        </authorList>
    </citation>
    <scope>NUCLEOTIDE SEQUENCE [LARGE SCALE GENOMIC DNA]</scope>
    <source>
        <strain evidence="4">ALCF2SS1-6</strain>
    </source>
</reference>
<keyword evidence="2" id="KW-1133">Transmembrane helix</keyword>
<evidence type="ECO:0000256" key="2">
    <source>
        <dbReference type="SAM" id="Phobius"/>
    </source>
</evidence>
<dbReference type="Proteomes" id="UP000313359">
    <property type="component" value="Unassembled WGS sequence"/>
</dbReference>
<evidence type="ECO:0000313" key="4">
    <source>
        <dbReference type="EMBL" id="RPD58620.1"/>
    </source>
</evidence>
<feature type="transmembrane region" description="Helical" evidence="2">
    <location>
        <begin position="207"/>
        <end position="228"/>
    </location>
</feature>
<sequence>MDSFDIVTFYKSYQTGTFIGAAPRIFLLYDHLITLDREVELFRTSKLTSSASILYVATRYIALVYNVLSILMMFPAISAQSPSDFTCAILVKVLSAVDYARYLPLAAFSGMRAFALYKNRTIVGLILVLSLAPLATNLAQYAFDFTGFVEPIVGCVSAVALISIVARSGVTISDMLLVILTWRSPALRPIVNPLSPHGPRRSLPSILLWNVLTILSILQLSFTLSSILTSGGESFVILFTEPLTTILICRFLLDLHEAGQCELRVDNDDALHFSMDHGNVPSFVRPTASRAGPMVIPTTSLNTDRGPVSDTEGPPEIRQSEEDRRTNSSSTGSKGFSTCREDYGIQVQDVAEESSFRFAFSSRVGEHAV</sequence>
<gene>
    <name evidence="4" type="ORF">L227DRAFT_577006</name>
</gene>
<evidence type="ECO:0000313" key="5">
    <source>
        <dbReference type="Proteomes" id="UP000313359"/>
    </source>
</evidence>
<name>A0A5C2S4Z2_9APHY</name>
<dbReference type="OrthoDB" id="2681239at2759"/>